<protein>
    <submittedName>
        <fullName evidence="1">Uncharacterized protein</fullName>
    </submittedName>
</protein>
<dbReference type="KEGG" id="vg:14014069"/>
<sequence length="62" mass="6867">MFAWFLVMTICTAGGDACNDYVIDGGLSFRDCQTQALTVAEKADMFSLRCDKGEIKRGDHEN</sequence>
<reference evidence="1 2" key="1">
    <citation type="journal article" date="2012" name="J. Virol.">
        <title>Complete Genome Sequence of the Enterobacter cancerogenus Bacteriophage Enc34.</title>
        <authorList>
            <person name="Kazaks A."/>
            <person name="Dislers A."/>
            <person name="Lipowsky G."/>
            <person name="Nikolajeva V."/>
            <person name="Tars K."/>
        </authorList>
    </citation>
    <scope>NUCLEOTIDE SEQUENCE [LARGE SCALE GENOMIC DNA]</scope>
</reference>
<keyword evidence="2" id="KW-1185">Reference proteome</keyword>
<dbReference type="RefSeq" id="YP_007007076.1">
    <property type="nucleotide sequence ID" value="NC_019524.2"/>
</dbReference>
<dbReference type="Proteomes" id="UP000008024">
    <property type="component" value="Segment"/>
</dbReference>
<organism evidence="1 2">
    <name type="scientific">Hafnia phage Enc34</name>
    <dbReference type="NCBI Taxonomy" id="1150990"/>
    <lineage>
        <taxon>Viruses</taxon>
        <taxon>Duplodnaviria</taxon>
        <taxon>Heunggongvirae</taxon>
        <taxon>Uroviricota</taxon>
        <taxon>Caudoviricetes</taxon>
        <taxon>Casjensviridae</taxon>
        <taxon>Enchivirus</taxon>
        <taxon>Enchivirus Enc34</taxon>
    </lineage>
</organism>
<dbReference type="OrthoDB" id="22020at10239"/>
<evidence type="ECO:0000313" key="1">
    <source>
        <dbReference type="EMBL" id="AFB84088.1"/>
    </source>
</evidence>
<proteinExistence type="predicted"/>
<dbReference type="EMBL" id="JQ340774">
    <property type="protein sequence ID" value="AFB84088.1"/>
    <property type="molecule type" value="Genomic_DNA"/>
</dbReference>
<accession>H6WYN3</accession>
<name>H6WYN3_9CAUD</name>
<dbReference type="GeneID" id="14014069"/>
<evidence type="ECO:0000313" key="2">
    <source>
        <dbReference type="Proteomes" id="UP000008024"/>
    </source>
</evidence>